<dbReference type="Pfam" id="PF01656">
    <property type="entry name" value="CbiA"/>
    <property type="match status" value="1"/>
</dbReference>
<evidence type="ECO:0000259" key="10">
    <source>
        <dbReference type="Pfam" id="PF01656"/>
    </source>
</evidence>
<dbReference type="AlphaFoldDB" id="A0A841IWT6"/>
<dbReference type="InterPro" id="IPR029062">
    <property type="entry name" value="Class_I_gatase-like"/>
</dbReference>
<dbReference type="CDD" id="cd03130">
    <property type="entry name" value="GATase1_CobB"/>
    <property type="match status" value="1"/>
</dbReference>
<proteinExistence type="inferred from homology"/>
<sequence>MTALPRLMIAAPMTGQGKTTIATGLMAALRDAGHAVSGHKVGPDYIDPGYHALATGRPGRNLDPHLVGEDRVAPLLLHGARGADVAVVEGVMGLHDGRLGTDGFASSAHVAALTRTPVVLVVDVSRMSRSVGALVAGMAAYDPAVEVAGVILNQAGSARNVAEITRAVRLPVLGVVHRDERIAAPSRHLGLVPVSERAESARVVERLGEHIARQVDLDALLALARSAPALDARPWDPARELAAPSAARPVVAVAGGRAFTFRYTEAEELLTAAGCEVVGFDPLGDTELPAGTRGIYLGGGFPEVYADRLAANRGLLAELRSAVRDGVPTVAECAGLLYLAESLDGEAMAGAVPARARMTERLTLRYPEAVSPGDTLLTRAGEKATGHEFHRTRLTPGASGDSPAWDIDGTAEGFASPTLHASYLHVHWAGHPRFAARFAAAVHSRPSPTTTLNGEPPAPLLSRPSPTTTLNRRPTADNPLSPSPTTTLNRRPTADNPLSPSPTTTLNGQPAAGSIPLPVADPLRHHGDVEARGGLLDFAVNVYAGERPAWLDRALRESLGRAAVYPDPEPARAAIARRHARRPAEVLPTAGAAEAFTLIARLRPWRRPVVVHPQFTEPHAALEQAGHTVTSVLCTAGDGFAFDPAAVPGDADLVMIGNPTNPTGVLHPAAALRRLCRPGRLVVVDEAFMDAVPEEPESLVGERAEGLVVLRSLTKHWSIPGIRAGYVVGDEAAVRDLGRAQTPWSVSAPAIAATVACTGEEAVPEALERARALDGQRTFLETGLREAGLEFVPSLAPFVLVRVGEGVHARLREQGIAVRRADTFPGLDASWVRVAVRPPETTRHLLAALTRTREAEEELCGTRD</sequence>
<evidence type="ECO:0000256" key="3">
    <source>
        <dbReference type="ARBA" id="ARBA00022741"/>
    </source>
</evidence>
<dbReference type="CDD" id="cd05388">
    <property type="entry name" value="CobB_N"/>
    <property type="match status" value="1"/>
</dbReference>
<protein>
    <recommendedName>
        <fullName evidence="7">Hydrogenobyrinate a,c-diamide synthase</fullName>
        <ecNumber evidence="7">6.3.5.9</ecNumber>
    </recommendedName>
    <alternativeName>
        <fullName evidence="7">Hydrogenobyrinic acid a,c-diamide synthase</fullName>
    </alternativeName>
</protein>
<accession>A0A841IWT6</accession>
<dbReference type="SUPFAM" id="SSF52540">
    <property type="entry name" value="P-loop containing nucleoside triphosphate hydrolases"/>
    <property type="match status" value="1"/>
</dbReference>
<dbReference type="InterPro" id="IPR004839">
    <property type="entry name" value="Aminotransferase_I/II_large"/>
</dbReference>
<keyword evidence="7" id="KW-0169">Cobalamin biosynthesis</keyword>
<dbReference type="PANTHER" id="PTHR43873">
    <property type="entry name" value="COBYRINATE A,C-DIAMIDE SYNTHASE"/>
    <property type="match status" value="1"/>
</dbReference>
<dbReference type="GO" id="GO:0005524">
    <property type="term" value="F:ATP binding"/>
    <property type="evidence" value="ECO:0007669"/>
    <property type="project" value="UniProtKB-UniRule"/>
</dbReference>
<feature type="domain" description="CobB/CobQ-like glutamine amidotransferase" evidence="11">
    <location>
        <begin position="251"/>
        <end position="431"/>
    </location>
</feature>
<dbReference type="InterPro" id="IPR015421">
    <property type="entry name" value="PyrdxlP-dep_Trfase_major"/>
</dbReference>
<evidence type="ECO:0000256" key="1">
    <source>
        <dbReference type="ARBA" id="ARBA00001946"/>
    </source>
</evidence>
<evidence type="ECO:0000259" key="11">
    <source>
        <dbReference type="Pfam" id="PF07685"/>
    </source>
</evidence>
<dbReference type="GO" id="GO:0009236">
    <property type="term" value="P:cobalamin biosynthetic process"/>
    <property type="evidence" value="ECO:0007669"/>
    <property type="project" value="UniProtKB-UniRule"/>
</dbReference>
<evidence type="ECO:0000313" key="12">
    <source>
        <dbReference type="EMBL" id="MBB6120955.1"/>
    </source>
</evidence>
<feature type="domain" description="Aminotransferase class I/classII large" evidence="9">
    <location>
        <begin position="536"/>
        <end position="849"/>
    </location>
</feature>
<comment type="function">
    <text evidence="7">Catalyzes the ATP-dependent amidation of the two carboxylate groups at positions a and c of hydrogenobyrinate, using either L-glutamine or ammonia as the nitrogen source.</text>
</comment>
<dbReference type="InterPro" id="IPR015424">
    <property type="entry name" value="PyrdxlP-dep_Trfase"/>
</dbReference>
<comment type="catalytic activity">
    <reaction evidence="7">
        <text>hydrogenobyrinate + 2 L-glutamine + 2 ATP + 2 H2O = hydrogenobyrinate a,c-diamide + 2 L-glutamate + 2 ADP + 2 phosphate + 2 H(+)</text>
        <dbReference type="Rhea" id="RHEA:12544"/>
        <dbReference type="ChEBI" id="CHEBI:15377"/>
        <dbReference type="ChEBI" id="CHEBI:15378"/>
        <dbReference type="ChEBI" id="CHEBI:29985"/>
        <dbReference type="ChEBI" id="CHEBI:30616"/>
        <dbReference type="ChEBI" id="CHEBI:43474"/>
        <dbReference type="ChEBI" id="CHEBI:58359"/>
        <dbReference type="ChEBI" id="CHEBI:77873"/>
        <dbReference type="ChEBI" id="CHEBI:77874"/>
        <dbReference type="ChEBI" id="CHEBI:456216"/>
        <dbReference type="EC" id="6.3.5.9"/>
    </reaction>
</comment>
<evidence type="ECO:0000256" key="7">
    <source>
        <dbReference type="HAMAP-Rule" id="MF_00027"/>
    </source>
</evidence>
<dbReference type="PANTHER" id="PTHR43873:SF1">
    <property type="entry name" value="COBYRINATE A,C-DIAMIDE SYNTHASE"/>
    <property type="match status" value="1"/>
</dbReference>
<dbReference type="Pfam" id="PF07685">
    <property type="entry name" value="GATase_3"/>
    <property type="match status" value="1"/>
</dbReference>
<feature type="domain" description="CobQ/CobB/MinD/ParA nucleotide binding" evidence="10">
    <location>
        <begin position="7"/>
        <end position="189"/>
    </location>
</feature>
<dbReference type="Gene3D" id="3.90.1150.10">
    <property type="entry name" value="Aspartate Aminotransferase, domain 1"/>
    <property type="match status" value="1"/>
</dbReference>
<dbReference type="EMBL" id="JACHJO010000008">
    <property type="protein sequence ID" value="MBB6120955.1"/>
    <property type="molecule type" value="Genomic_DNA"/>
</dbReference>
<dbReference type="EC" id="6.3.5.9" evidence="7"/>
<dbReference type="GO" id="GO:0042242">
    <property type="term" value="F:cobyrinic acid a,c-diamide synthase activity"/>
    <property type="evidence" value="ECO:0007669"/>
    <property type="project" value="InterPro"/>
</dbReference>
<dbReference type="SUPFAM" id="SSF53383">
    <property type="entry name" value="PLP-dependent transferases"/>
    <property type="match status" value="1"/>
</dbReference>
<keyword evidence="13" id="KW-1185">Reference proteome</keyword>
<dbReference type="NCBIfam" id="NF005915">
    <property type="entry name" value="PRK07908.1"/>
    <property type="match status" value="1"/>
</dbReference>
<dbReference type="GO" id="GO:0030170">
    <property type="term" value="F:pyridoxal phosphate binding"/>
    <property type="evidence" value="ECO:0007669"/>
    <property type="project" value="InterPro"/>
</dbReference>
<dbReference type="Gene3D" id="3.40.50.300">
    <property type="entry name" value="P-loop containing nucleotide triphosphate hydrolases"/>
    <property type="match status" value="1"/>
</dbReference>
<comment type="domain">
    <text evidence="7">Comprises of two domains. The C-terminal domain contains the binding site for glutamine and catalyzes the hydrolysis of this substrate to glutamate and ammonia. The N-terminal domain is anticipated to bind ATP and hydrogenobyrinate and catalyzes the ultimate synthesis of the diamide product. The ammonia produced via the glutaminase domain is probably translocated to the adjacent domain via a molecular tunnel, where it reacts with an activated intermediate.</text>
</comment>
<evidence type="ECO:0000256" key="2">
    <source>
        <dbReference type="ARBA" id="ARBA00022598"/>
    </source>
</evidence>
<evidence type="ECO:0000256" key="4">
    <source>
        <dbReference type="ARBA" id="ARBA00022840"/>
    </source>
</evidence>
<dbReference type="Pfam" id="PF00155">
    <property type="entry name" value="Aminotran_1_2"/>
    <property type="match status" value="1"/>
</dbReference>
<dbReference type="InterPro" id="IPR004838">
    <property type="entry name" value="NHTrfase_class1_PyrdxlP-BS"/>
</dbReference>
<feature type="region of interest" description="Disordered" evidence="8">
    <location>
        <begin position="445"/>
        <end position="520"/>
    </location>
</feature>
<feature type="active site" description="Nucleophile" evidence="7">
    <location>
        <position position="333"/>
    </location>
</feature>
<evidence type="ECO:0000256" key="6">
    <source>
        <dbReference type="ARBA" id="ARBA00022962"/>
    </source>
</evidence>
<dbReference type="InterPro" id="IPR004484">
    <property type="entry name" value="CbiA/CobB_synth"/>
</dbReference>
<dbReference type="UniPathway" id="UPA00148">
    <property type="reaction ID" value="UER00220"/>
</dbReference>
<keyword evidence="6 7" id="KW-0315">Glutamine amidotransferase</keyword>
<dbReference type="HAMAP" id="MF_00027">
    <property type="entry name" value="CobB_CbiA"/>
    <property type="match status" value="1"/>
</dbReference>
<dbReference type="Gene3D" id="3.40.640.10">
    <property type="entry name" value="Type I PLP-dependent aspartate aminotransferase-like (Major domain)"/>
    <property type="match status" value="1"/>
</dbReference>
<dbReference type="NCBIfam" id="NF002204">
    <property type="entry name" value="PRK01077.1"/>
    <property type="match status" value="1"/>
</dbReference>
<dbReference type="SUPFAM" id="SSF52317">
    <property type="entry name" value="Class I glutamine amidotransferase-like"/>
    <property type="match status" value="1"/>
</dbReference>
<evidence type="ECO:0000313" key="13">
    <source>
        <dbReference type="Proteomes" id="UP000536604"/>
    </source>
</evidence>
<dbReference type="Proteomes" id="UP000536604">
    <property type="component" value="Unassembled WGS sequence"/>
</dbReference>
<feature type="compositionally biased region" description="Polar residues" evidence="8">
    <location>
        <begin position="464"/>
        <end position="508"/>
    </location>
</feature>
<dbReference type="CDD" id="cd00609">
    <property type="entry name" value="AAT_like"/>
    <property type="match status" value="1"/>
</dbReference>
<evidence type="ECO:0000259" key="9">
    <source>
        <dbReference type="Pfam" id="PF00155"/>
    </source>
</evidence>
<name>A0A841IWT6_9ACTN</name>
<keyword evidence="3 7" id="KW-0547">Nucleotide-binding</keyword>
<dbReference type="InterPro" id="IPR015422">
    <property type="entry name" value="PyrdxlP-dep_Trfase_small"/>
</dbReference>
<comment type="cofactor">
    <cofactor evidence="1 7">
        <name>Mg(2+)</name>
        <dbReference type="ChEBI" id="CHEBI:18420"/>
    </cofactor>
</comment>
<dbReference type="PROSITE" id="PS00105">
    <property type="entry name" value="AA_TRANSFER_CLASS_1"/>
    <property type="match status" value="1"/>
</dbReference>
<dbReference type="InterPro" id="IPR002586">
    <property type="entry name" value="CobQ/CobB/MinD/ParA_Nub-bd_dom"/>
</dbReference>
<keyword evidence="2 7" id="KW-0436">Ligase</keyword>
<keyword evidence="5 7" id="KW-0460">Magnesium</keyword>
<comment type="similarity">
    <text evidence="7">Belongs to the CobB/CbiA family.</text>
</comment>
<evidence type="ECO:0000256" key="8">
    <source>
        <dbReference type="SAM" id="MobiDB-lite"/>
    </source>
</evidence>
<dbReference type="NCBIfam" id="TIGR00379">
    <property type="entry name" value="cobB"/>
    <property type="match status" value="1"/>
</dbReference>
<gene>
    <name evidence="7" type="primary">cobB</name>
    <name evidence="12" type="ORF">FHS13_002916</name>
</gene>
<reference evidence="12 13" key="1">
    <citation type="submission" date="2020-08" db="EMBL/GenBank/DDBJ databases">
        <title>Genomic Encyclopedia of Type Strains, Phase III (KMG-III): the genomes of soil and plant-associated and newly described type strains.</title>
        <authorList>
            <person name="Whitman W."/>
        </authorList>
    </citation>
    <scope>NUCLEOTIDE SEQUENCE [LARGE SCALE GENOMIC DNA]</scope>
    <source>
        <strain evidence="12 13">CECT 8712</strain>
    </source>
</reference>
<dbReference type="InterPro" id="IPR027417">
    <property type="entry name" value="P-loop_NTPase"/>
</dbReference>
<comment type="pathway">
    <text evidence="7">Cofactor biosynthesis; adenosylcobalamin biosynthesis; cob(II)yrinate a,c-diamide from precorrin-2 (aerobic route): step 9/10.</text>
</comment>
<dbReference type="InterPro" id="IPR011698">
    <property type="entry name" value="GATase_3"/>
</dbReference>
<dbReference type="PROSITE" id="PS51274">
    <property type="entry name" value="GATASE_COBBQ"/>
    <property type="match status" value="1"/>
</dbReference>
<dbReference type="Gene3D" id="3.40.50.880">
    <property type="match status" value="1"/>
</dbReference>
<comment type="caution">
    <text evidence="12">The sequence shown here is derived from an EMBL/GenBank/DDBJ whole genome shotgun (WGS) entry which is preliminary data.</text>
</comment>
<evidence type="ECO:0000256" key="5">
    <source>
        <dbReference type="ARBA" id="ARBA00022842"/>
    </source>
</evidence>
<dbReference type="GO" id="GO:0043802">
    <property type="term" value="F:hydrogenobyrinic acid a,c-diamide synthase (glutamine-hydrolysing) activity"/>
    <property type="evidence" value="ECO:0007669"/>
    <property type="project" value="UniProtKB-UniRule"/>
</dbReference>
<feature type="site" description="Increases nucleophilicity of active site Cys" evidence="7">
    <location>
        <position position="425"/>
    </location>
</feature>
<comment type="miscellaneous">
    <text evidence="7">The a and c carboxylates of hydrogenobyrinate are activated for nucleophilic attack via formation of a phosphorylated intermediate by ATP. CobB catalyzes first the amidation of the c-carboxylate, and then that of the a-carboxylate.</text>
</comment>
<organism evidence="12 13">
    <name type="scientific">Nocardiopsis algeriensis</name>
    <dbReference type="NCBI Taxonomy" id="1478215"/>
    <lineage>
        <taxon>Bacteria</taxon>
        <taxon>Bacillati</taxon>
        <taxon>Actinomycetota</taxon>
        <taxon>Actinomycetes</taxon>
        <taxon>Streptosporangiales</taxon>
        <taxon>Nocardiopsidaceae</taxon>
        <taxon>Nocardiopsis</taxon>
    </lineage>
</organism>
<keyword evidence="4 7" id="KW-0067">ATP-binding</keyword>